<feature type="region of interest" description="Disordered" evidence="1">
    <location>
        <begin position="575"/>
        <end position="610"/>
    </location>
</feature>
<dbReference type="EMBL" id="AMWN01000011">
    <property type="protein sequence ID" value="EXJ78822.1"/>
    <property type="molecule type" value="Genomic_DNA"/>
</dbReference>
<accession>W9XED3</accession>
<sequence>MVDIARRRVISASPSSPAFKNSPPFKELGCFDEESCRYFLREVGSRVVPFYPFNFGMEEVYSLILERFGYPGIPDATSLLQELLEKEDVAGGFGDDGDIWRSWRHSWRHRNDDSLNPFIPKIGNFVLQAPTEPHIRRIKAQNFILQCEEASAQAEKAALAATSGTEDQAQSPEAGISQPVEIDDAEDEYTLPATTFSHQRTRTLLASGVPLTLDVFGRAERPSSRRTSTSSEASSQQEFIEVDRSNLDPDVDPSLLVSFEMLTNDPSSPTGYGPSLRGGQAEVITLQQVRSPTTPTTTDEHDDTDDTDDQVSPSVGDPGPAVLATPEAETANVEPPSSDIATPERAAADVTTVENEVPASLDQDESADDEPESAEHARPSGRANKGQQLTLSMRTRAMNREFRLIDGTIFHPGARKRVSSHSSPGQVGTGNVESRRASIVRRSWTPVLQKIESRQSWLRNTASSVLTLFRRNSQDKKAKQSSRNLKTTNSAQAAAQQHSAPSTVHTTVTKPSTTEPATPHSSNSHTSTTPPSISHLPTTAAAAEDSSSMPEQRRPANAFGLDGVLEPAESVVQRSDLSISIPSTNPPSTVRQTASSHSSTQQTAPNSQLRTTYRHPAYLFGLDGASDSVEASNHCSAFSSSSSSTSHSSITQSHSTAPTSSHSFVGETLTNTQLKYTQRDRACVPESTVPLHLSLRS</sequence>
<evidence type="ECO:0000313" key="2">
    <source>
        <dbReference type="EMBL" id="EXJ78822.1"/>
    </source>
</evidence>
<dbReference type="GeneID" id="19164069"/>
<feature type="region of interest" description="Disordered" evidence="1">
    <location>
        <begin position="220"/>
        <end position="251"/>
    </location>
</feature>
<feature type="compositionally biased region" description="Polar residues" evidence="1">
    <location>
        <begin position="420"/>
        <end position="432"/>
    </location>
</feature>
<feature type="compositionally biased region" description="Low complexity" evidence="1">
    <location>
        <begin position="490"/>
        <end position="539"/>
    </location>
</feature>
<dbReference type="RefSeq" id="XP_007728270.1">
    <property type="nucleotide sequence ID" value="XM_007730080.1"/>
</dbReference>
<dbReference type="AlphaFoldDB" id="W9XED3"/>
<feature type="compositionally biased region" description="Low complexity" evidence="1">
    <location>
        <begin position="578"/>
        <end position="604"/>
    </location>
</feature>
<feature type="compositionally biased region" description="Polar residues" evidence="1">
    <location>
        <begin position="162"/>
        <end position="171"/>
    </location>
</feature>
<feature type="region of interest" description="Disordered" evidence="1">
    <location>
        <begin position="286"/>
        <end position="390"/>
    </location>
</feature>
<feature type="region of interest" description="Disordered" evidence="1">
    <location>
        <begin position="634"/>
        <end position="664"/>
    </location>
</feature>
<feature type="compositionally biased region" description="Acidic residues" evidence="1">
    <location>
        <begin position="300"/>
        <end position="309"/>
    </location>
</feature>
<dbReference type="eggNOG" id="ENOG502QQXP">
    <property type="taxonomic scope" value="Eukaryota"/>
</dbReference>
<reference evidence="2 3" key="1">
    <citation type="submission" date="2013-03" db="EMBL/GenBank/DDBJ databases">
        <title>The Genome Sequence of Capronia coronata CBS 617.96.</title>
        <authorList>
            <consortium name="The Broad Institute Genomics Platform"/>
            <person name="Cuomo C."/>
            <person name="de Hoog S."/>
            <person name="Gorbushina A."/>
            <person name="Walker B."/>
            <person name="Young S.K."/>
            <person name="Zeng Q."/>
            <person name="Gargeya S."/>
            <person name="Fitzgerald M."/>
            <person name="Haas B."/>
            <person name="Abouelleil A."/>
            <person name="Allen A.W."/>
            <person name="Alvarado L."/>
            <person name="Arachchi H.M."/>
            <person name="Berlin A.M."/>
            <person name="Chapman S.B."/>
            <person name="Gainer-Dewar J."/>
            <person name="Goldberg J."/>
            <person name="Griggs A."/>
            <person name="Gujja S."/>
            <person name="Hansen M."/>
            <person name="Howarth C."/>
            <person name="Imamovic A."/>
            <person name="Ireland A."/>
            <person name="Larimer J."/>
            <person name="McCowan C."/>
            <person name="Murphy C."/>
            <person name="Pearson M."/>
            <person name="Poon T.W."/>
            <person name="Priest M."/>
            <person name="Roberts A."/>
            <person name="Saif S."/>
            <person name="Shea T."/>
            <person name="Sisk P."/>
            <person name="Sykes S."/>
            <person name="Wortman J."/>
            <person name="Nusbaum C."/>
            <person name="Birren B."/>
        </authorList>
    </citation>
    <scope>NUCLEOTIDE SEQUENCE [LARGE SCALE GENOMIC DNA]</scope>
    <source>
        <strain evidence="2 3">CBS 617.96</strain>
    </source>
</reference>
<organism evidence="2 3">
    <name type="scientific">Capronia coronata CBS 617.96</name>
    <dbReference type="NCBI Taxonomy" id="1182541"/>
    <lineage>
        <taxon>Eukaryota</taxon>
        <taxon>Fungi</taxon>
        <taxon>Dikarya</taxon>
        <taxon>Ascomycota</taxon>
        <taxon>Pezizomycotina</taxon>
        <taxon>Eurotiomycetes</taxon>
        <taxon>Chaetothyriomycetidae</taxon>
        <taxon>Chaetothyriales</taxon>
        <taxon>Herpotrichiellaceae</taxon>
        <taxon>Capronia</taxon>
    </lineage>
</organism>
<dbReference type="Proteomes" id="UP000019484">
    <property type="component" value="Unassembled WGS sequence"/>
</dbReference>
<feature type="compositionally biased region" description="Low complexity" evidence="1">
    <location>
        <begin position="225"/>
        <end position="235"/>
    </location>
</feature>
<feature type="region of interest" description="Disordered" evidence="1">
    <location>
        <begin position="413"/>
        <end position="436"/>
    </location>
</feature>
<protein>
    <submittedName>
        <fullName evidence="2">Uncharacterized protein</fullName>
    </submittedName>
</protein>
<evidence type="ECO:0000313" key="3">
    <source>
        <dbReference type="Proteomes" id="UP000019484"/>
    </source>
</evidence>
<dbReference type="OrthoDB" id="5229017at2759"/>
<proteinExistence type="predicted"/>
<keyword evidence="3" id="KW-1185">Reference proteome</keyword>
<feature type="region of interest" description="Disordered" evidence="1">
    <location>
        <begin position="469"/>
        <end position="555"/>
    </location>
</feature>
<feature type="region of interest" description="Disordered" evidence="1">
    <location>
        <begin position="158"/>
        <end position="179"/>
    </location>
</feature>
<name>W9XED3_9EURO</name>
<comment type="caution">
    <text evidence="2">The sequence shown here is derived from an EMBL/GenBank/DDBJ whole genome shotgun (WGS) entry which is preliminary data.</text>
</comment>
<gene>
    <name evidence="2" type="ORF">A1O1_09224</name>
</gene>
<evidence type="ECO:0000256" key="1">
    <source>
        <dbReference type="SAM" id="MobiDB-lite"/>
    </source>
</evidence>
<feature type="compositionally biased region" description="Low complexity" evidence="1">
    <location>
        <begin position="634"/>
        <end position="657"/>
    </location>
</feature>
<feature type="compositionally biased region" description="Acidic residues" evidence="1">
    <location>
        <begin position="362"/>
        <end position="372"/>
    </location>
</feature>
<dbReference type="HOGENOM" id="CLU_028898_0_0_1"/>